<dbReference type="GeneID" id="94840202"/>
<keyword evidence="1" id="KW-0808">Transferase</keyword>
<accession>A0A1J4K0M2</accession>
<comment type="caution">
    <text evidence="3">The sequence shown here is derived from an EMBL/GenBank/DDBJ whole genome shotgun (WGS) entry which is preliminary data.</text>
</comment>
<dbReference type="PANTHER" id="PTHR47450:SF1">
    <property type="entry name" value="GLUCOKINASE"/>
    <property type="match status" value="1"/>
</dbReference>
<organism evidence="3 4">
    <name type="scientific">Tritrichomonas foetus</name>
    <dbReference type="NCBI Taxonomy" id="1144522"/>
    <lineage>
        <taxon>Eukaryota</taxon>
        <taxon>Metamonada</taxon>
        <taxon>Parabasalia</taxon>
        <taxon>Tritrichomonadida</taxon>
        <taxon>Tritrichomonadidae</taxon>
        <taxon>Tritrichomonas</taxon>
    </lineage>
</organism>
<reference evidence="3" key="1">
    <citation type="submission" date="2016-10" db="EMBL/GenBank/DDBJ databases">
        <authorList>
            <person name="Benchimol M."/>
            <person name="Almeida L.G."/>
            <person name="Vasconcelos A.T."/>
            <person name="Perreira-Neves A."/>
            <person name="Rosa I.A."/>
            <person name="Tasca T."/>
            <person name="Bogo M.R."/>
            <person name="de Souza W."/>
        </authorList>
    </citation>
    <scope>NUCLEOTIDE SEQUENCE [LARGE SCALE GENOMIC DNA]</scope>
    <source>
        <strain evidence="3">K</strain>
    </source>
</reference>
<dbReference type="AlphaFoldDB" id="A0A1J4K0M2"/>
<dbReference type="GO" id="GO:0005536">
    <property type="term" value="F:D-glucose binding"/>
    <property type="evidence" value="ECO:0007669"/>
    <property type="project" value="InterPro"/>
</dbReference>
<keyword evidence="2" id="KW-0418">Kinase</keyword>
<dbReference type="VEuPathDB" id="TrichDB:TRFO_27363"/>
<protein>
    <submittedName>
        <fullName evidence="3">Uncharacterized protein</fullName>
    </submittedName>
</protein>
<sequence>MPLELFLSPEKIQLFEENIPIKFFQMANRLENSEEILSKEEFKQATLGVHIYKNGVTFCIHPAHKDVSISYVETYQGAFSKEVILQYLKNFDDKLKNSHPDIQILATTFSFPGPIDNDVVEIPNWWATGDNHFSKRDFSNLSICQKQVNIINEIQALGHGLISTDEFYGLEDDFAPLWKPPAMDVMPTLYPLYFSSEAAAVLQIAFGLGAAFIVPIDSSDSYRVIASEWGHSQIQICGPEEAAYPEESGIVKFIRERKGAAVEWEDICSSRGLRNCYEYYLLHQQQNSPQTSVNQANSSNNNSLNTPLSTLTNSLNSNNNSNSTAINTIVDPLTEIEKDPNDPIASKALTMHFKFLMRFARQCSVSFKCKSVFIKYSVFNGGTQCIQKHIALCRDEFMHFTKSEWVSNVSVFVQTSNRNISSMGVMYHAFLGLARSENDETISISKLDQ</sequence>
<dbReference type="RefSeq" id="XP_068358121.1">
    <property type="nucleotide sequence ID" value="XM_068505498.1"/>
</dbReference>
<keyword evidence="4" id="KW-1185">Reference proteome</keyword>
<evidence type="ECO:0000313" key="4">
    <source>
        <dbReference type="Proteomes" id="UP000179807"/>
    </source>
</evidence>
<dbReference type="PANTHER" id="PTHR47450">
    <property type="entry name" value="GLUCOKINASE"/>
    <property type="match status" value="1"/>
</dbReference>
<evidence type="ECO:0000256" key="2">
    <source>
        <dbReference type="ARBA" id="ARBA00022777"/>
    </source>
</evidence>
<dbReference type="EMBL" id="MLAK01000773">
    <property type="protein sequence ID" value="OHT04985.1"/>
    <property type="molecule type" value="Genomic_DNA"/>
</dbReference>
<dbReference type="GO" id="GO:0006096">
    <property type="term" value="P:glycolytic process"/>
    <property type="evidence" value="ECO:0007669"/>
    <property type="project" value="InterPro"/>
</dbReference>
<dbReference type="Pfam" id="PF02685">
    <property type="entry name" value="Glucokinase"/>
    <property type="match status" value="1"/>
</dbReference>
<dbReference type="Gene3D" id="3.40.367.20">
    <property type="match status" value="1"/>
</dbReference>
<dbReference type="OrthoDB" id="10257118at2759"/>
<dbReference type="GO" id="GO:0005524">
    <property type="term" value="F:ATP binding"/>
    <property type="evidence" value="ECO:0007669"/>
    <property type="project" value="InterPro"/>
</dbReference>
<name>A0A1J4K0M2_9EUKA</name>
<dbReference type="SUPFAM" id="SSF53067">
    <property type="entry name" value="Actin-like ATPase domain"/>
    <property type="match status" value="1"/>
</dbReference>
<evidence type="ECO:0000313" key="3">
    <source>
        <dbReference type="EMBL" id="OHT04985.1"/>
    </source>
</evidence>
<dbReference type="InterPro" id="IPR003836">
    <property type="entry name" value="Glucokinase"/>
</dbReference>
<dbReference type="GO" id="GO:0004340">
    <property type="term" value="F:glucokinase activity"/>
    <property type="evidence" value="ECO:0007669"/>
    <property type="project" value="InterPro"/>
</dbReference>
<gene>
    <name evidence="3" type="ORF">TRFO_27363</name>
</gene>
<dbReference type="InterPro" id="IPR043129">
    <property type="entry name" value="ATPase_NBD"/>
</dbReference>
<proteinExistence type="predicted"/>
<evidence type="ECO:0000256" key="1">
    <source>
        <dbReference type="ARBA" id="ARBA00022679"/>
    </source>
</evidence>
<dbReference type="Proteomes" id="UP000179807">
    <property type="component" value="Unassembled WGS sequence"/>
</dbReference>